<reference evidence="1" key="1">
    <citation type="journal article" date="2021" name="Proc. Natl. Acad. Sci. U.S.A.">
        <title>A Catalog of Tens of Thousands of Viruses from Human Metagenomes Reveals Hidden Associations with Chronic Diseases.</title>
        <authorList>
            <person name="Tisza M.J."/>
            <person name="Buck C.B."/>
        </authorList>
    </citation>
    <scope>NUCLEOTIDE SEQUENCE</scope>
    <source>
        <strain evidence="1">CtkvU4</strain>
    </source>
</reference>
<organism evidence="1">
    <name type="scientific">Caudovirales sp. ctkvU4</name>
    <dbReference type="NCBI Taxonomy" id="2826783"/>
    <lineage>
        <taxon>Viruses</taxon>
        <taxon>Duplodnaviria</taxon>
        <taxon>Heunggongvirae</taxon>
        <taxon>Uroviricota</taxon>
        <taxon>Caudoviricetes</taxon>
    </lineage>
</organism>
<evidence type="ECO:0000313" key="1">
    <source>
        <dbReference type="EMBL" id="DAE21255.1"/>
    </source>
</evidence>
<proteinExistence type="predicted"/>
<protein>
    <submittedName>
        <fullName evidence="1">PcfK-like protein</fullName>
    </submittedName>
</protein>
<name>A0A8S5QPQ7_9CAUD</name>
<accession>A0A8S5QPQ7</accession>
<sequence>MAIDQLNQEHEKKVNDANICRIHEFLIDMVIANPETAEKITTKKDVLSKALSVIRTAAQKNGGGVPDNVGFEAVLKDLGIEGYEVRMKPEVCRIGEPSAKKTTYIDLDDFI</sequence>
<dbReference type="EMBL" id="BK015710">
    <property type="protein sequence ID" value="DAE21255.1"/>
    <property type="molecule type" value="Genomic_DNA"/>
</dbReference>